<dbReference type="SUPFAM" id="SSF51735">
    <property type="entry name" value="NAD(P)-binding Rossmann-fold domains"/>
    <property type="match status" value="1"/>
</dbReference>
<protein>
    <submittedName>
        <fullName evidence="3">NAD-dependent epimerase</fullName>
    </submittedName>
</protein>
<dbReference type="Pfam" id="PF01370">
    <property type="entry name" value="Epimerase"/>
    <property type="match status" value="1"/>
</dbReference>
<accession>A0A2H0YSN4</accession>
<dbReference type="GO" id="GO:0006567">
    <property type="term" value="P:L-threonine catabolic process"/>
    <property type="evidence" value="ECO:0007669"/>
    <property type="project" value="TreeGrafter"/>
</dbReference>
<evidence type="ECO:0000313" key="4">
    <source>
        <dbReference type="Proteomes" id="UP000228711"/>
    </source>
</evidence>
<sequence length="317" mass="35881">MPKILLTGASGQIGSDLAPLLADKVGKDSLVLAFHKERKVFDNSWNSVIVDTSDKKTLGKIIKDHNITQIYHLAGILSARGEKDPHAAWETNIVGLKNVLDFSVYYKIEKVFWPSSIAAFGMSTPRDNTPQETIIEPNTMYGVTKRAGELLCNYYVKKYGLDVRSLRYPGLISYKTPPGGGTTDYAVDMFYKAIKGEQYTCFVREDTKLPMMYMDDAIKGTIMLMDAQKDAIRIRSSYNFSAISFTAKELEEEIKKYYPEFSCVYDPDSRQAIADSWPRSVDDSCARKDWGWHEDVNLEKMVGVMIRELKKKLLPSS</sequence>
<name>A0A2H0YSN4_9BACT</name>
<evidence type="ECO:0000313" key="3">
    <source>
        <dbReference type="EMBL" id="PIS41511.1"/>
    </source>
</evidence>
<evidence type="ECO:0000256" key="1">
    <source>
        <dbReference type="ARBA" id="ARBA00007637"/>
    </source>
</evidence>
<comment type="similarity">
    <text evidence="1">Belongs to the NAD(P)-dependent epimerase/dehydratase family.</text>
</comment>
<dbReference type="InterPro" id="IPR036291">
    <property type="entry name" value="NAD(P)-bd_dom_sf"/>
</dbReference>
<reference evidence="4" key="1">
    <citation type="submission" date="2017-09" db="EMBL/GenBank/DDBJ databases">
        <title>Depth-based differentiation of microbial function through sediment-hosted aquifers and enrichment of novel symbionts in the deep terrestrial subsurface.</title>
        <authorList>
            <person name="Probst A.J."/>
            <person name="Ladd B."/>
            <person name="Jarett J.K."/>
            <person name="Geller-Mcgrath D.E."/>
            <person name="Sieber C.M.K."/>
            <person name="Emerson J.B."/>
            <person name="Anantharaman K."/>
            <person name="Thomas B.C."/>
            <person name="Malmstrom R."/>
            <person name="Stieglmeier M."/>
            <person name="Klingl A."/>
            <person name="Woyke T."/>
            <person name="Ryan C.M."/>
            <person name="Banfield J.F."/>
        </authorList>
    </citation>
    <scope>NUCLEOTIDE SEQUENCE [LARGE SCALE GENOMIC DNA]</scope>
</reference>
<dbReference type="InterPro" id="IPR001509">
    <property type="entry name" value="Epimerase_deHydtase"/>
</dbReference>
<dbReference type="Proteomes" id="UP000228711">
    <property type="component" value="Unassembled WGS sequence"/>
</dbReference>
<feature type="domain" description="NAD-dependent epimerase/dehydratase" evidence="2">
    <location>
        <begin position="4"/>
        <end position="229"/>
    </location>
</feature>
<comment type="caution">
    <text evidence="3">The sequence shown here is derived from an EMBL/GenBank/DDBJ whole genome shotgun (WGS) entry which is preliminary data.</text>
</comment>
<dbReference type="AlphaFoldDB" id="A0A2H0YSN4"/>
<dbReference type="GO" id="GO:0008743">
    <property type="term" value="F:L-threonine 3-dehydrogenase activity"/>
    <property type="evidence" value="ECO:0007669"/>
    <property type="project" value="TreeGrafter"/>
</dbReference>
<dbReference type="PANTHER" id="PTHR42687:SF1">
    <property type="entry name" value="L-THREONINE 3-DEHYDROGENASE, MITOCHONDRIAL"/>
    <property type="match status" value="1"/>
</dbReference>
<evidence type="ECO:0000259" key="2">
    <source>
        <dbReference type="Pfam" id="PF01370"/>
    </source>
</evidence>
<dbReference type="Gene3D" id="3.40.50.720">
    <property type="entry name" value="NAD(P)-binding Rossmann-like Domain"/>
    <property type="match status" value="1"/>
</dbReference>
<dbReference type="InterPro" id="IPR051225">
    <property type="entry name" value="NAD(P)_epim/dehydratase"/>
</dbReference>
<dbReference type="PANTHER" id="PTHR42687">
    <property type="entry name" value="L-THREONINE 3-DEHYDROGENASE"/>
    <property type="match status" value="1"/>
</dbReference>
<proteinExistence type="inferred from homology"/>
<organism evidence="3 4">
    <name type="scientific">Candidatus Kerfeldbacteria bacterium CG08_land_8_20_14_0_20_42_7</name>
    <dbReference type="NCBI Taxonomy" id="2014245"/>
    <lineage>
        <taxon>Bacteria</taxon>
        <taxon>Candidatus Kerfeldiibacteriota</taxon>
    </lineage>
</organism>
<gene>
    <name evidence="3" type="ORF">COT25_02720</name>
</gene>
<dbReference type="EMBL" id="PEXV01000090">
    <property type="protein sequence ID" value="PIS41511.1"/>
    <property type="molecule type" value="Genomic_DNA"/>
</dbReference>